<sequence length="375" mass="41137">MDREANSESPVTFRRHGALAQATLNLPRALNALNLEMIDLLSAQLEQWAQDDSVACVWIDGSGDKAFCAGGDVVALYRESASYAEAAAGEARTTYTTDFFAREYRLDHRIHTYEKPIVVWGGGYVMGGGIGIMAGASHRVVTPSTRMAMPEVTIGLFPDVGSSWFLNRMPGRLGLFLGLTGAQFGGSDALFAGMADRMLADGDRQRALEAVAGLDFFGAGESTHQLVSDCLKALQLPPGDQPSSSLREHYDIIQQLTDYASLPEVYHSITGYDGDDAWLQKAARTLAAGSPMTPWIVWEQLHRARHLSLADVFRMELALAVNLCNSGHFREGVRALLVDKDRNPAWQPPQLEEVPVGEAFCCFRDPWPQHPLRDL</sequence>
<evidence type="ECO:0000256" key="3">
    <source>
        <dbReference type="ARBA" id="ARBA00022801"/>
    </source>
</evidence>
<dbReference type="EC" id="3.1.2.4" evidence="2"/>
<dbReference type="Pfam" id="PF16113">
    <property type="entry name" value="ECH_2"/>
    <property type="match status" value="1"/>
</dbReference>
<evidence type="ECO:0000259" key="4">
    <source>
        <dbReference type="Pfam" id="PF16113"/>
    </source>
</evidence>
<dbReference type="GO" id="GO:0003860">
    <property type="term" value="F:3-hydroxyisobutyryl-CoA hydrolase activity"/>
    <property type="evidence" value="ECO:0007669"/>
    <property type="project" value="UniProtKB-EC"/>
</dbReference>
<dbReference type="OrthoDB" id="9790967at2"/>
<accession>A0A1G8Y019</accession>
<dbReference type="STRING" id="658219.SAMN05216212_1304"/>
<keyword evidence="3" id="KW-0378">Hydrolase</keyword>
<dbReference type="NCBIfam" id="NF004127">
    <property type="entry name" value="PRK05617.1"/>
    <property type="match status" value="1"/>
</dbReference>
<keyword evidence="6" id="KW-1185">Reference proteome</keyword>
<dbReference type="GO" id="GO:0005829">
    <property type="term" value="C:cytosol"/>
    <property type="evidence" value="ECO:0007669"/>
    <property type="project" value="TreeGrafter"/>
</dbReference>
<dbReference type="InterPro" id="IPR045004">
    <property type="entry name" value="ECH_dom"/>
</dbReference>
<organism evidence="5 6">
    <name type="scientific">Microbulbifer yueqingensis</name>
    <dbReference type="NCBI Taxonomy" id="658219"/>
    <lineage>
        <taxon>Bacteria</taxon>
        <taxon>Pseudomonadati</taxon>
        <taxon>Pseudomonadota</taxon>
        <taxon>Gammaproteobacteria</taxon>
        <taxon>Cellvibrionales</taxon>
        <taxon>Microbulbiferaceae</taxon>
        <taxon>Microbulbifer</taxon>
    </lineage>
</organism>
<evidence type="ECO:0000313" key="5">
    <source>
        <dbReference type="EMBL" id="SDJ96107.1"/>
    </source>
</evidence>
<reference evidence="6" key="1">
    <citation type="submission" date="2016-10" db="EMBL/GenBank/DDBJ databases">
        <authorList>
            <person name="Varghese N."/>
            <person name="Submissions S."/>
        </authorList>
    </citation>
    <scope>NUCLEOTIDE SEQUENCE [LARGE SCALE GENOMIC DNA]</scope>
    <source>
        <strain evidence="6">CGMCC 1.10658</strain>
    </source>
</reference>
<dbReference type="Gene3D" id="3.90.226.10">
    <property type="entry name" value="2-enoyl-CoA Hydratase, Chain A, domain 1"/>
    <property type="match status" value="1"/>
</dbReference>
<dbReference type="InterPro" id="IPR032259">
    <property type="entry name" value="HIBYL-CoA-H"/>
</dbReference>
<evidence type="ECO:0000313" key="6">
    <source>
        <dbReference type="Proteomes" id="UP000199305"/>
    </source>
</evidence>
<dbReference type="SUPFAM" id="SSF52096">
    <property type="entry name" value="ClpP/crotonase"/>
    <property type="match status" value="1"/>
</dbReference>
<protein>
    <recommendedName>
        <fullName evidence="2">3-hydroxyisobutyryl-CoA hydrolase</fullName>
        <ecNumber evidence="2">3.1.2.4</ecNumber>
    </recommendedName>
</protein>
<dbReference type="CDD" id="cd06558">
    <property type="entry name" value="crotonase-like"/>
    <property type="match status" value="1"/>
</dbReference>
<comment type="catalytic activity">
    <reaction evidence="1">
        <text>3-hydroxy-2-methylpropanoyl-CoA + H2O = 3-hydroxy-2-methylpropanoate + CoA + H(+)</text>
        <dbReference type="Rhea" id="RHEA:20888"/>
        <dbReference type="ChEBI" id="CHEBI:11805"/>
        <dbReference type="ChEBI" id="CHEBI:15377"/>
        <dbReference type="ChEBI" id="CHEBI:15378"/>
        <dbReference type="ChEBI" id="CHEBI:57287"/>
        <dbReference type="ChEBI" id="CHEBI:57340"/>
        <dbReference type="EC" id="3.1.2.4"/>
    </reaction>
</comment>
<dbReference type="PANTHER" id="PTHR43176:SF3">
    <property type="entry name" value="3-HYDROXYISOBUTYRYL-COA HYDROLASE, MITOCHONDRIAL"/>
    <property type="match status" value="1"/>
</dbReference>
<feature type="domain" description="Enoyl-CoA hydratase/isomerase" evidence="4">
    <location>
        <begin position="21"/>
        <end position="356"/>
    </location>
</feature>
<dbReference type="Proteomes" id="UP000199305">
    <property type="component" value="Unassembled WGS sequence"/>
</dbReference>
<evidence type="ECO:0000256" key="1">
    <source>
        <dbReference type="ARBA" id="ARBA00001709"/>
    </source>
</evidence>
<evidence type="ECO:0000256" key="2">
    <source>
        <dbReference type="ARBA" id="ARBA00011915"/>
    </source>
</evidence>
<proteinExistence type="predicted"/>
<gene>
    <name evidence="5" type="ORF">SAMN05216212_1304</name>
</gene>
<dbReference type="GO" id="GO:0006574">
    <property type="term" value="P:L-valine catabolic process"/>
    <property type="evidence" value="ECO:0007669"/>
    <property type="project" value="TreeGrafter"/>
</dbReference>
<dbReference type="RefSeq" id="WP_091510327.1">
    <property type="nucleotide sequence ID" value="NZ_FNFH01000002.1"/>
</dbReference>
<dbReference type="AlphaFoldDB" id="A0A1G8Y019"/>
<dbReference type="PANTHER" id="PTHR43176">
    <property type="entry name" value="3-HYDROXYISOBUTYRYL-COA HYDROLASE-RELATED"/>
    <property type="match status" value="1"/>
</dbReference>
<dbReference type="InterPro" id="IPR029045">
    <property type="entry name" value="ClpP/crotonase-like_dom_sf"/>
</dbReference>
<dbReference type="EMBL" id="FNFH01000002">
    <property type="protein sequence ID" value="SDJ96107.1"/>
    <property type="molecule type" value="Genomic_DNA"/>
</dbReference>
<name>A0A1G8Y019_9GAMM</name>